<accession>A0ABT4QAI6</accession>
<evidence type="ECO:0000313" key="2">
    <source>
        <dbReference type="Proteomes" id="UP001527882"/>
    </source>
</evidence>
<protein>
    <submittedName>
        <fullName evidence="1">Gluconate 2-dehydrogenase subunit 3 family protein</fullName>
    </submittedName>
</protein>
<dbReference type="Pfam" id="PF13618">
    <property type="entry name" value="Gluconate_2-dh3"/>
    <property type="match status" value="1"/>
</dbReference>
<dbReference type="EMBL" id="JAQAGZ010000010">
    <property type="protein sequence ID" value="MCZ8513897.1"/>
    <property type="molecule type" value="Genomic_DNA"/>
</dbReference>
<name>A0ABT4QAI6_9BACL</name>
<evidence type="ECO:0000313" key="1">
    <source>
        <dbReference type="EMBL" id="MCZ8513897.1"/>
    </source>
</evidence>
<proteinExistence type="predicted"/>
<organism evidence="1 2">
    <name type="scientific">Paenibacillus gyeongsangnamensis</name>
    <dbReference type="NCBI Taxonomy" id="3388067"/>
    <lineage>
        <taxon>Bacteria</taxon>
        <taxon>Bacillati</taxon>
        <taxon>Bacillota</taxon>
        <taxon>Bacilli</taxon>
        <taxon>Bacillales</taxon>
        <taxon>Paenibacillaceae</taxon>
        <taxon>Paenibacillus</taxon>
    </lineage>
</organism>
<keyword evidence="2" id="KW-1185">Reference proteome</keyword>
<sequence length="201" mass="23079">MKKTATRYPSYDVTDEQSAWDEHTRSIVLSRLHTSGSHRFLTEVETGTLRACCCQLLDEHRPEIIQFVLDHIDHKLCGGQESERKPGVPPQAELVRRGLRALDAACQAMYTNRYFHLDDDRKKQLLSDISIGESVPYEPWEGVPQAVFFQKLLTLAVEGCYSHPKVWSEIGYGGPAYPRGYVRMKQLDPWEAREEDRRGNT</sequence>
<dbReference type="RefSeq" id="WP_269882423.1">
    <property type="nucleotide sequence ID" value="NZ_JAQAGZ010000010.1"/>
</dbReference>
<comment type="caution">
    <text evidence="1">The sequence shown here is derived from an EMBL/GenBank/DDBJ whole genome shotgun (WGS) entry which is preliminary data.</text>
</comment>
<gene>
    <name evidence="1" type="ORF">O9H85_16005</name>
</gene>
<reference evidence="1 2" key="1">
    <citation type="submission" date="2022-12" db="EMBL/GenBank/DDBJ databases">
        <title>Draft genome sequence of Paenibacillus sp. dW9.</title>
        <authorList>
            <person name="Choi E.-W."/>
            <person name="Kim D.-U."/>
        </authorList>
    </citation>
    <scope>NUCLEOTIDE SEQUENCE [LARGE SCALE GENOMIC DNA]</scope>
    <source>
        <strain evidence="2">dW9</strain>
    </source>
</reference>
<dbReference type="Proteomes" id="UP001527882">
    <property type="component" value="Unassembled WGS sequence"/>
</dbReference>
<dbReference type="InterPro" id="IPR027056">
    <property type="entry name" value="Gluconate_2DH_su3"/>
</dbReference>